<protein>
    <submittedName>
        <fullName evidence="2">Uncharacterized protein</fullName>
    </submittedName>
</protein>
<accession>A0AC35GT28</accession>
<dbReference type="Proteomes" id="UP000887580">
    <property type="component" value="Unplaced"/>
</dbReference>
<reference evidence="2" key="1">
    <citation type="submission" date="2022-11" db="UniProtKB">
        <authorList>
            <consortium name="WormBaseParasite"/>
        </authorList>
    </citation>
    <scope>IDENTIFICATION</scope>
</reference>
<sequence>MYYYFQHPLPSQQHRRYARDRRQIYPMMNGEGFRNSYQSTPQYFSSPYSRSTSASPYNNPAASPYSNPAASPFNDFRPTSSSQYRNTQSTTASPLNNVQATPKSPFFPATPSTPFISSSFPTSRSTSKIIDPVTFNCFDFEHPDLAAAFYQTFKAFPQEYFTHEVRAKCVKVLKYVLSKERSENYRQKCDQLCLDLRQKEKQIQDLRINRSIAEEAAIQARIQVEVQKFKSDIDKLRIELWNEKTANDGLQKQLQKKNYDARQSYGNLENENRRLQEEIGKLMQQQHDFIMLKKEIKELKEKNMKLESEAEKNLEAEQNLEALATSAKSCDLLVTKQRKERMCAEIQAEKILRLTAQNLLKIQENENEEIKNKNKIYEERIGILEEQLKKAESVGHKRAAETYEDVAPKRAKTREEMRQDLYNFVGIL</sequence>
<organism evidence="1 2">
    <name type="scientific">Panagrolaimus sp. PS1159</name>
    <dbReference type="NCBI Taxonomy" id="55785"/>
    <lineage>
        <taxon>Eukaryota</taxon>
        <taxon>Metazoa</taxon>
        <taxon>Ecdysozoa</taxon>
        <taxon>Nematoda</taxon>
        <taxon>Chromadorea</taxon>
        <taxon>Rhabditida</taxon>
        <taxon>Tylenchina</taxon>
        <taxon>Panagrolaimomorpha</taxon>
        <taxon>Panagrolaimoidea</taxon>
        <taxon>Panagrolaimidae</taxon>
        <taxon>Panagrolaimus</taxon>
    </lineage>
</organism>
<proteinExistence type="predicted"/>
<evidence type="ECO:0000313" key="1">
    <source>
        <dbReference type="Proteomes" id="UP000887580"/>
    </source>
</evidence>
<dbReference type="WBParaSite" id="PS1159_v2.g8553.t1">
    <property type="protein sequence ID" value="PS1159_v2.g8553.t1"/>
    <property type="gene ID" value="PS1159_v2.g8553"/>
</dbReference>
<name>A0AC35GT28_9BILA</name>
<evidence type="ECO:0000313" key="2">
    <source>
        <dbReference type="WBParaSite" id="PS1159_v2.g8553.t1"/>
    </source>
</evidence>